<feature type="domain" description="Methyltransferase" evidence="2">
    <location>
        <begin position="41"/>
        <end position="134"/>
    </location>
</feature>
<dbReference type="EMBL" id="DYUK01000022">
    <property type="protein sequence ID" value="HJG79001.1"/>
    <property type="molecule type" value="Genomic_DNA"/>
</dbReference>
<keyword evidence="3" id="KW-0489">Methyltransferase</keyword>
<evidence type="ECO:0000259" key="2">
    <source>
        <dbReference type="Pfam" id="PF13649"/>
    </source>
</evidence>
<comment type="caution">
    <text evidence="3">The sequence shown here is derived from an EMBL/GenBank/DDBJ whole genome shotgun (WGS) entry which is preliminary data.</text>
</comment>
<dbReference type="CDD" id="cd02440">
    <property type="entry name" value="AdoMet_MTases"/>
    <property type="match status" value="1"/>
</dbReference>
<evidence type="ECO:0000256" key="1">
    <source>
        <dbReference type="ARBA" id="ARBA00022679"/>
    </source>
</evidence>
<protein>
    <submittedName>
        <fullName evidence="3">Methyltransferase domain-containing protein</fullName>
    </submittedName>
</protein>
<gene>
    <name evidence="3" type="ORF">K8V08_01155</name>
</gene>
<evidence type="ECO:0000313" key="4">
    <source>
        <dbReference type="Proteomes" id="UP000784435"/>
    </source>
</evidence>
<dbReference type="GO" id="GO:0032259">
    <property type="term" value="P:methylation"/>
    <property type="evidence" value="ECO:0007669"/>
    <property type="project" value="UniProtKB-KW"/>
</dbReference>
<dbReference type="Pfam" id="PF13649">
    <property type="entry name" value="Methyltransf_25"/>
    <property type="match status" value="1"/>
</dbReference>
<dbReference type="AlphaFoldDB" id="A0A921SMN0"/>
<reference evidence="3" key="2">
    <citation type="submission" date="2021-09" db="EMBL/GenBank/DDBJ databases">
        <authorList>
            <person name="Gilroy R."/>
        </authorList>
    </citation>
    <scope>NUCLEOTIDE SEQUENCE</scope>
    <source>
        <strain evidence="3">ChiGjej5B5-7349</strain>
    </source>
</reference>
<evidence type="ECO:0000313" key="3">
    <source>
        <dbReference type="EMBL" id="HJG79001.1"/>
    </source>
</evidence>
<dbReference type="PANTHER" id="PTHR43861">
    <property type="entry name" value="TRANS-ACONITATE 2-METHYLTRANSFERASE-RELATED"/>
    <property type="match status" value="1"/>
</dbReference>
<organism evidence="3 4">
    <name type="scientific">Brevibacterium senegalense</name>
    <dbReference type="NCBI Taxonomy" id="1033736"/>
    <lineage>
        <taxon>Bacteria</taxon>
        <taxon>Bacillati</taxon>
        <taxon>Actinomycetota</taxon>
        <taxon>Actinomycetes</taxon>
        <taxon>Micrococcales</taxon>
        <taxon>Brevibacteriaceae</taxon>
        <taxon>Brevibacterium</taxon>
    </lineage>
</organism>
<proteinExistence type="predicted"/>
<dbReference type="Proteomes" id="UP000784435">
    <property type="component" value="Unassembled WGS sequence"/>
</dbReference>
<sequence length="246" mass="26864">MPDAIFDNPRLAAVYDPLDPDRSDLDEYTRVLIDEQGADSVLDIGCGTGTFALLLLAARGVHVIGVDPAAASIAVAQWKPGSEAVTWIVGTVDDLPALEVDAVTMTANVAQVFLDDEEWRSTLEAAYAALRPGGTLVFEARRPEVRAWEGWTKAATHRTVPVQGVGEVEEWVQVTHVDGELVTFESPTIFHSDGERIESTSTLRFRTRGRIEATLVAAGFDVTDVRDLAYAPGRSWLYIARRPTSR</sequence>
<reference evidence="3" key="1">
    <citation type="journal article" date="2021" name="PeerJ">
        <title>Extensive microbial diversity within the chicken gut microbiome revealed by metagenomics and culture.</title>
        <authorList>
            <person name="Gilroy R."/>
            <person name="Ravi A."/>
            <person name="Getino M."/>
            <person name="Pursley I."/>
            <person name="Horton D.L."/>
            <person name="Alikhan N.F."/>
            <person name="Baker D."/>
            <person name="Gharbi K."/>
            <person name="Hall N."/>
            <person name="Watson M."/>
            <person name="Adriaenssens E.M."/>
            <person name="Foster-Nyarko E."/>
            <person name="Jarju S."/>
            <person name="Secka A."/>
            <person name="Antonio M."/>
            <person name="Oren A."/>
            <person name="Chaudhuri R.R."/>
            <person name="La Ragione R."/>
            <person name="Hildebrand F."/>
            <person name="Pallen M.J."/>
        </authorList>
    </citation>
    <scope>NUCLEOTIDE SEQUENCE</scope>
    <source>
        <strain evidence="3">ChiGjej5B5-7349</strain>
    </source>
</reference>
<dbReference type="InterPro" id="IPR041698">
    <property type="entry name" value="Methyltransf_25"/>
</dbReference>
<name>A0A921SMN0_9MICO</name>
<dbReference type="InterPro" id="IPR029063">
    <property type="entry name" value="SAM-dependent_MTases_sf"/>
</dbReference>
<accession>A0A921SMN0</accession>
<dbReference type="Gene3D" id="3.40.50.150">
    <property type="entry name" value="Vaccinia Virus protein VP39"/>
    <property type="match status" value="1"/>
</dbReference>
<dbReference type="SUPFAM" id="SSF53335">
    <property type="entry name" value="S-adenosyl-L-methionine-dependent methyltransferases"/>
    <property type="match status" value="1"/>
</dbReference>
<dbReference type="GO" id="GO:0008168">
    <property type="term" value="F:methyltransferase activity"/>
    <property type="evidence" value="ECO:0007669"/>
    <property type="project" value="UniProtKB-KW"/>
</dbReference>
<keyword evidence="1" id="KW-0808">Transferase</keyword>